<evidence type="ECO:0000313" key="2">
    <source>
        <dbReference type="EMBL" id="NEY19704.1"/>
    </source>
</evidence>
<dbReference type="RefSeq" id="WP_025726669.1">
    <property type="nucleotide sequence ID" value="NZ_JAAIWK010000008.1"/>
</dbReference>
<reference evidence="2 4" key="3">
    <citation type="submission" date="2020-03" db="EMBL/GenBank/DDBJ databases">
        <title>Bacillus aquiflavi sp. nov., isolated from yellow water of strong flavor Chinese baijiu in Yibin region of China.</title>
        <authorList>
            <person name="Xie J."/>
        </authorList>
    </citation>
    <scope>NUCLEOTIDE SEQUENCE [LARGE SCALE GENOMIC DNA]</scope>
    <source>
        <strain evidence="2 4">Gsoil 114</strain>
    </source>
</reference>
<dbReference type="Proteomes" id="UP000030588">
    <property type="component" value="Unassembled WGS sequence"/>
</dbReference>
<dbReference type="AlphaFoldDB" id="A0A0A6VAC7"/>
<dbReference type="Pfam" id="PF11132">
    <property type="entry name" value="SplA"/>
    <property type="match status" value="1"/>
</dbReference>
<sequence length="84" mass="9720">MFFSNFTPGEIVYVIYRNPHIQNVANIQEAAVVQDPENTEQLSLFLYETFYPLTNTLAIYKTKAEAEEAYEYYFGEVDHLGGLE</sequence>
<proteinExistence type="predicted"/>
<reference evidence="2 4" key="2">
    <citation type="submission" date="2020-02" db="EMBL/GenBank/DDBJ databases">
        <authorList>
            <person name="Feng H."/>
        </authorList>
    </citation>
    <scope>NUCLEOTIDE SEQUENCE [LARGE SCALE GENOMIC DNA]</scope>
    <source>
        <strain evidence="2 4">Gsoil 114</strain>
    </source>
</reference>
<dbReference type="STRING" id="363870.NG54_10585"/>
<dbReference type="EMBL" id="JAAIWK010000008">
    <property type="protein sequence ID" value="NEY19704.1"/>
    <property type="molecule type" value="Genomic_DNA"/>
</dbReference>
<evidence type="ECO:0000313" key="4">
    <source>
        <dbReference type="Proteomes" id="UP000476934"/>
    </source>
</evidence>
<dbReference type="Proteomes" id="UP000476934">
    <property type="component" value="Unassembled WGS sequence"/>
</dbReference>
<accession>A0A0A6VAC7</accession>
<name>A0A0A6VAC7_9BACI</name>
<keyword evidence="4" id="KW-1185">Reference proteome</keyword>
<dbReference type="EMBL" id="JRUN01000029">
    <property type="protein sequence ID" value="KHD85200.1"/>
    <property type="molecule type" value="Genomic_DNA"/>
</dbReference>
<reference evidence="1 3" key="1">
    <citation type="submission" date="2014-10" db="EMBL/GenBank/DDBJ databases">
        <title>Draft genome of phytase producing Bacillus ginsengihumi strain M2.11.</title>
        <authorList>
            <person name="Toymentseva A."/>
            <person name="Boulygina E.A."/>
            <person name="Kazakov S.V."/>
            <person name="Kayumov I."/>
            <person name="Suleimanova A.D."/>
            <person name="Mardanova A.M."/>
            <person name="Maria S.N."/>
            <person name="Sergey M.Y."/>
            <person name="Sharipova M.R."/>
        </authorList>
    </citation>
    <scope>NUCLEOTIDE SEQUENCE [LARGE SCALE GENOMIC DNA]</scope>
    <source>
        <strain evidence="1 3">M2.11</strain>
    </source>
</reference>
<organism evidence="1 3">
    <name type="scientific">Heyndrickxia ginsengihumi</name>
    <dbReference type="NCBI Taxonomy" id="363870"/>
    <lineage>
        <taxon>Bacteria</taxon>
        <taxon>Bacillati</taxon>
        <taxon>Bacillota</taxon>
        <taxon>Bacilli</taxon>
        <taxon>Bacillales</taxon>
        <taxon>Bacillaceae</taxon>
        <taxon>Heyndrickxia</taxon>
    </lineage>
</organism>
<comment type="caution">
    <text evidence="1">The sequence shown here is derived from an EMBL/GenBank/DDBJ whole genome shotgun (WGS) entry which is preliminary data.</text>
</comment>
<evidence type="ECO:0000313" key="1">
    <source>
        <dbReference type="EMBL" id="KHD85200.1"/>
    </source>
</evidence>
<evidence type="ECO:0000313" key="3">
    <source>
        <dbReference type="Proteomes" id="UP000030588"/>
    </source>
</evidence>
<gene>
    <name evidence="2" type="ORF">G4D61_06925</name>
    <name evidence="1" type="ORF">NG54_10585</name>
</gene>
<dbReference type="OrthoDB" id="2970581at2"/>
<protein>
    <submittedName>
        <fullName evidence="2">Transcriptional regulator</fullName>
    </submittedName>
</protein>
<dbReference type="InterPro" id="IPR022608">
    <property type="entry name" value="Tscrpt_reg_SplA"/>
</dbReference>